<evidence type="ECO:0000313" key="2">
    <source>
        <dbReference type="Proteomes" id="UP000204551"/>
    </source>
</evidence>
<name>A0A221URZ3_9FLAO</name>
<dbReference type="Proteomes" id="UP000204551">
    <property type="component" value="Chromosome"/>
</dbReference>
<proteinExistence type="predicted"/>
<gene>
    <name evidence="1" type="ORF">AREALGSMS7_00630</name>
</gene>
<protein>
    <submittedName>
        <fullName evidence="1">Uncharacterized protein</fullName>
    </submittedName>
</protein>
<dbReference type="KEGG" id="aalg:AREALGSMS7_00630"/>
<organism evidence="1 2">
    <name type="scientific">Arenibacter algicola</name>
    <dbReference type="NCBI Taxonomy" id="616991"/>
    <lineage>
        <taxon>Bacteria</taxon>
        <taxon>Pseudomonadati</taxon>
        <taxon>Bacteroidota</taxon>
        <taxon>Flavobacteriia</taxon>
        <taxon>Flavobacteriales</taxon>
        <taxon>Flavobacteriaceae</taxon>
        <taxon>Arenibacter</taxon>
    </lineage>
</organism>
<dbReference type="AlphaFoldDB" id="A0A221URZ3"/>
<evidence type="ECO:0000313" key="1">
    <source>
        <dbReference type="EMBL" id="ASO04117.1"/>
    </source>
</evidence>
<reference evidence="1 2" key="1">
    <citation type="submission" date="2017-07" db="EMBL/GenBank/DDBJ databases">
        <title>Genome Sequence of Arenibacter algicola Strain SMS7 Isolated from a culture of the Diatom Skeletonema marinoi.</title>
        <authorList>
            <person name="Topel M."/>
            <person name="Pinder M.I.M."/>
            <person name="Johansson O.N."/>
            <person name="Kourtchenko O."/>
            <person name="Godhe A."/>
            <person name="Clarke A.K."/>
        </authorList>
    </citation>
    <scope>NUCLEOTIDE SEQUENCE [LARGE SCALE GENOMIC DNA]</scope>
    <source>
        <strain evidence="1 2">SMS7</strain>
    </source>
</reference>
<dbReference type="EMBL" id="CP022515">
    <property type="protein sequence ID" value="ASO04117.1"/>
    <property type="molecule type" value="Genomic_DNA"/>
</dbReference>
<accession>A0A221URZ3</accession>
<sequence length="58" mass="6386">MRLAVTIIILLFTGVSIYSHNNTDISLFFNKDSTKYLNEVSSETGGVFNYLGHQGSAT</sequence>